<dbReference type="SUPFAM" id="SSF55729">
    <property type="entry name" value="Acyl-CoA N-acyltransferases (Nat)"/>
    <property type="match status" value="1"/>
</dbReference>
<evidence type="ECO:0000313" key="2">
    <source>
        <dbReference type="EMBL" id="OOR71098.1"/>
    </source>
</evidence>
<dbReference type="CDD" id="cd04301">
    <property type="entry name" value="NAT_SF"/>
    <property type="match status" value="1"/>
</dbReference>
<name>A0A9X6GC57_BACCE</name>
<sequence>MRENRLTEESICIREIEERDIELIRNWRNQDKIRQYFLNQNYITEQQQQQWFQMYKQKKDDKMFIIEKSGAKNTRIGAFAFYYIDLHKHTAEFGRLMIGEESFVGKGFGKQAVILACKYAFEQLNIEEIYVYILTHNTKVIQLHKDIGFVIEKKNGNENTTYMVIKKQYGINLS</sequence>
<dbReference type="InterPro" id="IPR000182">
    <property type="entry name" value="GNAT_dom"/>
</dbReference>
<dbReference type="InterPro" id="IPR016181">
    <property type="entry name" value="Acyl_CoA_acyltransferase"/>
</dbReference>
<organism evidence="2 3">
    <name type="scientific">Bacillus cereus</name>
    <dbReference type="NCBI Taxonomy" id="1396"/>
    <lineage>
        <taxon>Bacteria</taxon>
        <taxon>Bacillati</taxon>
        <taxon>Bacillota</taxon>
        <taxon>Bacilli</taxon>
        <taxon>Bacillales</taxon>
        <taxon>Bacillaceae</taxon>
        <taxon>Bacillus</taxon>
        <taxon>Bacillus cereus group</taxon>
    </lineage>
</organism>
<dbReference type="RefSeq" id="WP_078188026.1">
    <property type="nucleotide sequence ID" value="NZ_MUAU01000263.1"/>
</dbReference>
<proteinExistence type="predicted"/>
<protein>
    <recommendedName>
        <fullName evidence="1">N-acetyltransferase domain-containing protein</fullName>
    </recommendedName>
</protein>
<gene>
    <name evidence="2" type="ORF">BLX06_32710</name>
</gene>
<accession>A0A9X6GC57</accession>
<dbReference type="Pfam" id="PF13302">
    <property type="entry name" value="Acetyltransf_3"/>
    <property type="match status" value="1"/>
</dbReference>
<dbReference type="Proteomes" id="UP000190641">
    <property type="component" value="Unassembled WGS sequence"/>
</dbReference>
<dbReference type="Gene3D" id="3.40.630.30">
    <property type="match status" value="1"/>
</dbReference>
<feature type="domain" description="N-acetyltransferase" evidence="1">
    <location>
        <begin position="11"/>
        <end position="168"/>
    </location>
</feature>
<reference evidence="2 3" key="1">
    <citation type="submission" date="2017-01" db="EMBL/GenBank/DDBJ databases">
        <title>Bacillus cereus isolates.</title>
        <authorList>
            <person name="Beno S.M."/>
        </authorList>
    </citation>
    <scope>NUCLEOTIDE SEQUENCE [LARGE SCALE GENOMIC DNA]</scope>
    <source>
        <strain evidence="2 3">FSL K6-1030</strain>
    </source>
</reference>
<dbReference type="PROSITE" id="PS51186">
    <property type="entry name" value="GNAT"/>
    <property type="match status" value="1"/>
</dbReference>
<evidence type="ECO:0000259" key="1">
    <source>
        <dbReference type="PROSITE" id="PS51186"/>
    </source>
</evidence>
<dbReference type="PANTHER" id="PTHR43415:SF3">
    <property type="entry name" value="GNAT-FAMILY ACETYLTRANSFERASE"/>
    <property type="match status" value="1"/>
</dbReference>
<dbReference type="AlphaFoldDB" id="A0A9X6GC57"/>
<comment type="caution">
    <text evidence="2">The sequence shown here is derived from an EMBL/GenBank/DDBJ whole genome shotgun (WGS) entry which is preliminary data.</text>
</comment>
<dbReference type="PANTHER" id="PTHR43415">
    <property type="entry name" value="SPERMIDINE N(1)-ACETYLTRANSFERASE"/>
    <property type="match status" value="1"/>
</dbReference>
<evidence type="ECO:0000313" key="3">
    <source>
        <dbReference type="Proteomes" id="UP000190641"/>
    </source>
</evidence>
<dbReference type="GO" id="GO:0016747">
    <property type="term" value="F:acyltransferase activity, transferring groups other than amino-acyl groups"/>
    <property type="evidence" value="ECO:0007669"/>
    <property type="project" value="InterPro"/>
</dbReference>
<dbReference type="EMBL" id="MUAU01000263">
    <property type="protein sequence ID" value="OOR71098.1"/>
    <property type="molecule type" value="Genomic_DNA"/>
</dbReference>